<keyword evidence="3" id="KW-1185">Reference proteome</keyword>
<proteinExistence type="predicted"/>
<dbReference type="Proteomes" id="UP000035088">
    <property type="component" value="Unassembled WGS sequence"/>
</dbReference>
<dbReference type="OrthoDB" id="4380409at2"/>
<comment type="caution">
    <text evidence="2">The sequence shown here is derived from an EMBL/GenBank/DDBJ whole genome shotgun (WGS) entry which is preliminary data.</text>
</comment>
<keyword evidence="1" id="KW-0732">Signal</keyword>
<evidence type="ECO:0000256" key="1">
    <source>
        <dbReference type="SAM" id="SignalP"/>
    </source>
</evidence>
<accession>G7GXE6</accession>
<dbReference type="EMBL" id="BAEE01000006">
    <property type="protein sequence ID" value="GAB08271.1"/>
    <property type="molecule type" value="Genomic_DNA"/>
</dbReference>
<sequence length="186" mass="20158">MKRAILRGLTALTAVAAALALAPGLAAGATPPELDFARYPAVNAKRYVSYNYDNNGRAFFRAGDYYCQIGQYPGRVACKGFVGTAPAGTQGVLLNNHQGPWWITPTGFAAPNMQLLPKAHFRAPILPVKRSISIYDVTCARPRAHVVSCTTRGRAFAISPKWHKFVGPGGYRNANPPSYKLPKSLR</sequence>
<dbReference type="AlphaFoldDB" id="G7GXE6"/>
<evidence type="ECO:0000313" key="3">
    <source>
        <dbReference type="Proteomes" id="UP000035088"/>
    </source>
</evidence>
<evidence type="ECO:0000313" key="2">
    <source>
        <dbReference type="EMBL" id="GAB08271.1"/>
    </source>
</evidence>
<feature type="chain" id="PRO_5038572699" evidence="1">
    <location>
        <begin position="27"/>
        <end position="186"/>
    </location>
</feature>
<organism evidence="2 3">
    <name type="scientific">Gordonia araii NBRC 100433</name>
    <dbReference type="NCBI Taxonomy" id="1073574"/>
    <lineage>
        <taxon>Bacteria</taxon>
        <taxon>Bacillati</taxon>
        <taxon>Actinomycetota</taxon>
        <taxon>Actinomycetes</taxon>
        <taxon>Mycobacteriales</taxon>
        <taxon>Gordoniaceae</taxon>
        <taxon>Gordonia</taxon>
    </lineage>
</organism>
<dbReference type="RefSeq" id="WP_007320351.1">
    <property type="nucleotide sequence ID" value="NZ_BAEE01000006.1"/>
</dbReference>
<protein>
    <submittedName>
        <fullName evidence="2">Uncharacterized protein</fullName>
    </submittedName>
</protein>
<name>G7GXE6_9ACTN</name>
<gene>
    <name evidence="2" type="ORF">GOARA_006_00300</name>
</gene>
<feature type="signal peptide" evidence="1">
    <location>
        <begin position="1"/>
        <end position="26"/>
    </location>
</feature>
<reference evidence="2 3" key="1">
    <citation type="submission" date="2011-11" db="EMBL/GenBank/DDBJ databases">
        <title>Whole genome shotgun sequence of Gordonia araii NBRC 100433.</title>
        <authorList>
            <person name="Yoshida Y."/>
            <person name="Hosoyama A."/>
            <person name="Tsuchikane K."/>
            <person name="Katsumata H."/>
            <person name="Yamazaki S."/>
            <person name="Fujita N."/>
        </authorList>
    </citation>
    <scope>NUCLEOTIDE SEQUENCE [LARGE SCALE GENOMIC DNA]</scope>
    <source>
        <strain evidence="2 3">NBRC 100433</strain>
    </source>
</reference>